<reference evidence="2" key="1">
    <citation type="journal article" date="2019" name="Sci. Rep.">
        <title>Draft genome of Tanacetum cinerariifolium, the natural source of mosquito coil.</title>
        <authorList>
            <person name="Yamashiro T."/>
            <person name="Shiraishi A."/>
            <person name="Satake H."/>
            <person name="Nakayama K."/>
        </authorList>
    </citation>
    <scope>NUCLEOTIDE SEQUENCE</scope>
</reference>
<evidence type="ECO:0000256" key="1">
    <source>
        <dbReference type="SAM" id="MobiDB-lite"/>
    </source>
</evidence>
<gene>
    <name evidence="2" type="ORF">Tci_925145</name>
</gene>
<accession>A0A699X5J5</accession>
<name>A0A699X5J5_TANCI</name>
<dbReference type="AlphaFoldDB" id="A0A699X5J5"/>
<comment type="caution">
    <text evidence="2">The sequence shown here is derived from an EMBL/GenBank/DDBJ whole genome shotgun (WGS) entry which is preliminary data.</text>
</comment>
<feature type="non-terminal residue" evidence="2">
    <location>
        <position position="1"/>
    </location>
</feature>
<evidence type="ECO:0000313" key="2">
    <source>
        <dbReference type="EMBL" id="GFD53176.1"/>
    </source>
</evidence>
<protein>
    <submittedName>
        <fullName evidence="2">Uncharacterized protein</fullName>
    </submittedName>
</protein>
<dbReference type="EMBL" id="BKCJ011790995">
    <property type="protein sequence ID" value="GFD53176.1"/>
    <property type="molecule type" value="Genomic_DNA"/>
</dbReference>
<feature type="compositionally biased region" description="Basic and acidic residues" evidence="1">
    <location>
        <begin position="29"/>
        <end position="46"/>
    </location>
</feature>
<organism evidence="2">
    <name type="scientific">Tanacetum cinerariifolium</name>
    <name type="common">Dalmatian daisy</name>
    <name type="synonym">Chrysanthemum cinerariifolium</name>
    <dbReference type="NCBI Taxonomy" id="118510"/>
    <lineage>
        <taxon>Eukaryota</taxon>
        <taxon>Viridiplantae</taxon>
        <taxon>Streptophyta</taxon>
        <taxon>Embryophyta</taxon>
        <taxon>Tracheophyta</taxon>
        <taxon>Spermatophyta</taxon>
        <taxon>Magnoliopsida</taxon>
        <taxon>eudicotyledons</taxon>
        <taxon>Gunneridae</taxon>
        <taxon>Pentapetalae</taxon>
        <taxon>asterids</taxon>
        <taxon>campanulids</taxon>
        <taxon>Asterales</taxon>
        <taxon>Asteraceae</taxon>
        <taxon>Asteroideae</taxon>
        <taxon>Anthemideae</taxon>
        <taxon>Anthemidinae</taxon>
        <taxon>Tanacetum</taxon>
    </lineage>
</organism>
<feature type="region of interest" description="Disordered" evidence="1">
    <location>
        <begin position="1"/>
        <end position="52"/>
    </location>
</feature>
<proteinExistence type="predicted"/>
<sequence>ETGSHGAEPEVGVDVTWQHRQGNADVQVTDEREQNNGNDLKRDGDRTGCSGA</sequence>